<proteinExistence type="predicted"/>
<keyword evidence="1" id="KW-0732">Signal</keyword>
<name>A0A2P2QX34_RHIMU</name>
<accession>A0A2P2QX34</accession>
<dbReference type="EMBL" id="GGEC01091085">
    <property type="protein sequence ID" value="MBX71569.1"/>
    <property type="molecule type" value="Transcribed_RNA"/>
</dbReference>
<evidence type="ECO:0000313" key="2">
    <source>
        <dbReference type="EMBL" id="MBX71569.1"/>
    </source>
</evidence>
<organism evidence="2">
    <name type="scientific">Rhizophora mucronata</name>
    <name type="common">Asiatic mangrove</name>
    <dbReference type="NCBI Taxonomy" id="61149"/>
    <lineage>
        <taxon>Eukaryota</taxon>
        <taxon>Viridiplantae</taxon>
        <taxon>Streptophyta</taxon>
        <taxon>Embryophyta</taxon>
        <taxon>Tracheophyta</taxon>
        <taxon>Spermatophyta</taxon>
        <taxon>Magnoliopsida</taxon>
        <taxon>eudicotyledons</taxon>
        <taxon>Gunneridae</taxon>
        <taxon>Pentapetalae</taxon>
        <taxon>rosids</taxon>
        <taxon>fabids</taxon>
        <taxon>Malpighiales</taxon>
        <taxon>Rhizophoraceae</taxon>
        <taxon>Rhizophora</taxon>
    </lineage>
</organism>
<feature type="chain" id="PRO_5015127014" evidence="1">
    <location>
        <begin position="18"/>
        <end position="41"/>
    </location>
</feature>
<evidence type="ECO:0000256" key="1">
    <source>
        <dbReference type="SAM" id="SignalP"/>
    </source>
</evidence>
<sequence>MFLRCLNLFFFFLICYGNIEKPISSPDILDWLKATETSMKS</sequence>
<feature type="signal peptide" evidence="1">
    <location>
        <begin position="1"/>
        <end position="17"/>
    </location>
</feature>
<protein>
    <submittedName>
        <fullName evidence="2">Uncharacterized protein</fullName>
    </submittedName>
</protein>
<dbReference type="AlphaFoldDB" id="A0A2P2QX34"/>
<reference evidence="2" key="1">
    <citation type="submission" date="2018-02" db="EMBL/GenBank/DDBJ databases">
        <title>Rhizophora mucronata_Transcriptome.</title>
        <authorList>
            <person name="Meera S.P."/>
            <person name="Sreeshan A."/>
            <person name="Augustine A."/>
        </authorList>
    </citation>
    <scope>NUCLEOTIDE SEQUENCE</scope>
    <source>
        <tissue evidence="2">Leaf</tissue>
    </source>
</reference>